<evidence type="ECO:0000313" key="2">
    <source>
        <dbReference type="EMBL" id="HHO73429.1"/>
    </source>
</evidence>
<dbReference type="EMBL" id="DSAC01000025">
    <property type="protein sequence ID" value="HHO73429.1"/>
    <property type="molecule type" value="Genomic_DNA"/>
</dbReference>
<protein>
    <submittedName>
        <fullName evidence="2">NAD(P)/FAD-dependent oxidoreductase</fullName>
    </submittedName>
</protein>
<evidence type="ECO:0000259" key="1">
    <source>
        <dbReference type="Pfam" id="PF22578"/>
    </source>
</evidence>
<proteinExistence type="predicted"/>
<dbReference type="PRINTS" id="PR00420">
    <property type="entry name" value="RNGMNOXGNASE"/>
</dbReference>
<dbReference type="InterPro" id="IPR036188">
    <property type="entry name" value="FAD/NAD-bd_sf"/>
</dbReference>
<reference evidence="2" key="1">
    <citation type="journal article" date="2020" name="mSystems">
        <title>Genome- and Community-Level Interaction Insights into Carbon Utilization and Element Cycling Functions of Hydrothermarchaeota in Hydrothermal Sediment.</title>
        <authorList>
            <person name="Zhou Z."/>
            <person name="Liu Y."/>
            <person name="Xu W."/>
            <person name="Pan J."/>
            <person name="Luo Z.H."/>
            <person name="Li M."/>
        </authorList>
    </citation>
    <scope>NUCLEOTIDE SEQUENCE [LARGE SCALE GENOMIC DNA]</scope>
    <source>
        <strain evidence="2">SpSt-114</strain>
    </source>
</reference>
<dbReference type="AlphaFoldDB" id="A0A7C5SYA3"/>
<name>A0A7C5SYA3_9AQUI</name>
<feature type="domain" description="Digeranylgeranylglycerophospholipid reductase catalytic" evidence="1">
    <location>
        <begin position="185"/>
        <end position="246"/>
    </location>
</feature>
<dbReference type="Pfam" id="PF22578">
    <property type="entry name" value="GGR_cat"/>
    <property type="match status" value="1"/>
</dbReference>
<dbReference type="GO" id="GO:0016628">
    <property type="term" value="F:oxidoreductase activity, acting on the CH-CH group of donors, NAD or NADP as acceptor"/>
    <property type="evidence" value="ECO:0007669"/>
    <property type="project" value="InterPro"/>
</dbReference>
<dbReference type="SUPFAM" id="SSF51905">
    <property type="entry name" value="FAD/NAD(P)-binding domain"/>
    <property type="match status" value="1"/>
</dbReference>
<dbReference type="NCBIfam" id="TIGR02032">
    <property type="entry name" value="GG-red-SF"/>
    <property type="match status" value="1"/>
</dbReference>
<dbReference type="InterPro" id="IPR011777">
    <property type="entry name" value="Geranylgeranyl_Rdtase_fam"/>
</dbReference>
<organism evidence="2">
    <name type="scientific">Thermocrinis ruber</name>
    <dbReference type="NCBI Taxonomy" id="75906"/>
    <lineage>
        <taxon>Bacteria</taxon>
        <taxon>Pseudomonadati</taxon>
        <taxon>Aquificota</taxon>
        <taxon>Aquificia</taxon>
        <taxon>Aquificales</taxon>
        <taxon>Aquificaceae</taxon>
        <taxon>Thermocrinis</taxon>
    </lineage>
</organism>
<dbReference type="Pfam" id="PF13450">
    <property type="entry name" value="NAD_binding_8"/>
    <property type="match status" value="1"/>
</dbReference>
<dbReference type="PANTHER" id="PTHR42685">
    <property type="entry name" value="GERANYLGERANYL DIPHOSPHATE REDUCTASE"/>
    <property type="match status" value="1"/>
</dbReference>
<dbReference type="InterPro" id="IPR050407">
    <property type="entry name" value="Geranylgeranyl_reductase"/>
</dbReference>
<dbReference type="Gene3D" id="3.50.50.60">
    <property type="entry name" value="FAD/NAD(P)-binding domain"/>
    <property type="match status" value="1"/>
</dbReference>
<sequence>MRRLKCEFLVVGGGPAGSTTAYKLAKGGAKVLVVDFKRKIGTPVQCAEFVPIQLYHQFKEFFDEEAIAQRVNKMVHFTPWGEVISMDSPGFVLNREIFDYKIHLLALQNGAEYMLRTRFLALEGKYALLENIDTRERLVVEFELLIGADGPRSRVSILTGEHTKDFLTTAQITVPLKIPVEDLLIFFKDYIPGGYGWLFPKGSTANVGVGLDPSFGINVMDALKRFFTEVVAEGFVESKILKRTGGWIPAEGLLKVVRDRVMLVGDAGGFCHPITGGGIANAVLSGSMCAEAILEGSPEDFEELSEDIFGETLRRASLKRKKYMREWDALEDRIKKTWLAFKEYWED</sequence>
<gene>
    <name evidence="2" type="ORF">ENN04_02185</name>
</gene>
<dbReference type="PANTHER" id="PTHR42685:SF22">
    <property type="entry name" value="CONDITIONED MEDIUM FACTOR RECEPTOR 1"/>
    <property type="match status" value="1"/>
</dbReference>
<comment type="caution">
    <text evidence="2">The sequence shown here is derived from an EMBL/GenBank/DDBJ whole genome shotgun (WGS) entry which is preliminary data.</text>
</comment>
<accession>A0A7C5SYA3</accession>
<dbReference type="InterPro" id="IPR054715">
    <property type="entry name" value="GGR_cat"/>
</dbReference>